<dbReference type="EMBL" id="DS989856">
    <property type="protein sequence ID" value="EDX73656.1"/>
    <property type="molecule type" value="Genomic_DNA"/>
</dbReference>
<dbReference type="GO" id="GO:0000155">
    <property type="term" value="F:phosphorelay sensor kinase activity"/>
    <property type="evidence" value="ECO:0007669"/>
    <property type="project" value="InterPro"/>
</dbReference>
<keyword evidence="6" id="KW-0902">Two-component regulatory system</keyword>
<dbReference type="CDD" id="cd00088">
    <property type="entry name" value="HPT"/>
    <property type="match status" value="5"/>
</dbReference>
<dbReference type="Pfam" id="PF01584">
    <property type="entry name" value="CheW"/>
    <property type="match status" value="1"/>
</dbReference>
<feature type="compositionally biased region" description="Pro residues" evidence="9">
    <location>
        <begin position="807"/>
        <end position="817"/>
    </location>
</feature>
<dbReference type="SMART" id="SM00448">
    <property type="entry name" value="REC"/>
    <property type="match status" value="1"/>
</dbReference>
<dbReference type="SUPFAM" id="SSF47226">
    <property type="entry name" value="Histidine-containing phosphotransfer domain, HPT domain"/>
    <property type="match status" value="5"/>
</dbReference>
<dbReference type="OrthoDB" id="291966at2"/>
<feature type="domain" description="HPt" evidence="13">
    <location>
        <begin position="498"/>
        <end position="606"/>
    </location>
</feature>
<evidence type="ECO:0000256" key="6">
    <source>
        <dbReference type="ARBA" id="ARBA00023012"/>
    </source>
</evidence>
<feature type="domain" description="HPt" evidence="13">
    <location>
        <begin position="322"/>
        <end position="426"/>
    </location>
</feature>
<dbReference type="GO" id="GO:0005737">
    <property type="term" value="C:cytoplasm"/>
    <property type="evidence" value="ECO:0007669"/>
    <property type="project" value="InterPro"/>
</dbReference>
<feature type="domain" description="HPt" evidence="13">
    <location>
        <begin position="1"/>
        <end position="108"/>
    </location>
</feature>
<dbReference type="InterPro" id="IPR002545">
    <property type="entry name" value="CheW-lke_dom"/>
</dbReference>
<dbReference type="SMART" id="SM00260">
    <property type="entry name" value="CheW"/>
    <property type="match status" value="1"/>
</dbReference>
<dbReference type="InterPro" id="IPR004358">
    <property type="entry name" value="Sig_transdc_His_kin-like_C"/>
</dbReference>
<dbReference type="FunFam" id="3.30.565.10:FF:000016">
    <property type="entry name" value="Chemotaxis protein CheA, putative"/>
    <property type="match status" value="1"/>
</dbReference>
<dbReference type="Pfam" id="PF01627">
    <property type="entry name" value="Hpt"/>
    <property type="match status" value="5"/>
</dbReference>
<dbReference type="HOGENOM" id="CLU_000650_2_1_3"/>
<feature type="region of interest" description="Disordered" evidence="9">
    <location>
        <begin position="457"/>
        <end position="496"/>
    </location>
</feature>
<dbReference type="SMART" id="SM01231">
    <property type="entry name" value="H-kinase_dim"/>
    <property type="match status" value="1"/>
</dbReference>
<keyword evidence="15" id="KW-1185">Reference proteome</keyword>
<dbReference type="Gene3D" id="3.40.50.2300">
    <property type="match status" value="1"/>
</dbReference>
<dbReference type="InterPro" id="IPR008207">
    <property type="entry name" value="Sig_transdc_His_kin_Hpt_dom"/>
</dbReference>
<evidence type="ECO:0000256" key="7">
    <source>
        <dbReference type="PROSITE-ProRule" id="PRU00110"/>
    </source>
</evidence>
<dbReference type="SUPFAM" id="SSF55874">
    <property type="entry name" value="ATPase domain of HSP90 chaperone/DNA topoisomerase II/histidine kinase"/>
    <property type="match status" value="1"/>
</dbReference>
<dbReference type="SMART" id="SM00387">
    <property type="entry name" value="HATPase_c"/>
    <property type="match status" value="1"/>
</dbReference>
<keyword evidence="4" id="KW-0808">Transferase</keyword>
<dbReference type="SUPFAM" id="SSF50341">
    <property type="entry name" value="CheW-like"/>
    <property type="match status" value="1"/>
</dbReference>
<dbReference type="GO" id="GO:0006935">
    <property type="term" value="P:chemotaxis"/>
    <property type="evidence" value="ECO:0007669"/>
    <property type="project" value="InterPro"/>
</dbReference>
<protein>
    <recommendedName>
        <fullName evidence="2">histidine kinase</fullName>
        <ecNumber evidence="2">2.7.13.3</ecNumber>
    </recommendedName>
</protein>
<accession>B4VWP0</accession>
<dbReference type="eggNOG" id="COG3706">
    <property type="taxonomic scope" value="Bacteria"/>
</dbReference>
<name>B4VWP0_9CYAN</name>
<dbReference type="PROSITE" id="PS50894">
    <property type="entry name" value="HPT"/>
    <property type="match status" value="5"/>
</dbReference>
<feature type="modified residue" description="Phosphohistidine" evidence="7">
    <location>
        <position position="48"/>
    </location>
</feature>
<feature type="modified residue" description="Phosphohistidine" evidence="7">
    <location>
        <position position="545"/>
    </location>
</feature>
<dbReference type="EC" id="2.7.13.3" evidence="2"/>
<dbReference type="SUPFAM" id="SSF52172">
    <property type="entry name" value="CheY-like"/>
    <property type="match status" value="1"/>
</dbReference>
<evidence type="ECO:0000256" key="1">
    <source>
        <dbReference type="ARBA" id="ARBA00000085"/>
    </source>
</evidence>
<dbReference type="CDD" id="cd16916">
    <property type="entry name" value="HATPase_CheA-like"/>
    <property type="match status" value="1"/>
</dbReference>
<dbReference type="PANTHER" id="PTHR43395">
    <property type="entry name" value="SENSOR HISTIDINE KINASE CHEA"/>
    <property type="match status" value="1"/>
</dbReference>
<dbReference type="Proteomes" id="UP000003835">
    <property type="component" value="Unassembled WGS sequence"/>
</dbReference>
<feature type="modified residue" description="4-aspartylphosphate" evidence="8">
    <location>
        <position position="1327"/>
    </location>
</feature>
<dbReference type="eggNOG" id="COG0643">
    <property type="taxonomic scope" value="Bacteria"/>
</dbReference>
<dbReference type="InterPro" id="IPR036061">
    <property type="entry name" value="CheW-like_dom_sf"/>
</dbReference>
<evidence type="ECO:0000259" key="13">
    <source>
        <dbReference type="PROSITE" id="PS50894"/>
    </source>
</evidence>
<feature type="domain" description="Response regulatory" evidence="11">
    <location>
        <begin position="1278"/>
        <end position="1394"/>
    </location>
</feature>
<evidence type="ECO:0000313" key="15">
    <source>
        <dbReference type="Proteomes" id="UP000003835"/>
    </source>
</evidence>
<dbReference type="PANTHER" id="PTHR43395:SF1">
    <property type="entry name" value="CHEMOTAXIS PROTEIN CHEA"/>
    <property type="match status" value="1"/>
</dbReference>
<feature type="domain" description="CheW-like" evidence="12">
    <location>
        <begin position="1115"/>
        <end position="1259"/>
    </location>
</feature>
<evidence type="ECO:0000256" key="2">
    <source>
        <dbReference type="ARBA" id="ARBA00012438"/>
    </source>
</evidence>
<feature type="region of interest" description="Disordered" evidence="9">
    <location>
        <begin position="801"/>
        <end position="821"/>
    </location>
</feature>
<dbReference type="SMART" id="SM00073">
    <property type="entry name" value="HPT"/>
    <property type="match status" value="5"/>
</dbReference>
<dbReference type="PROSITE" id="PS50851">
    <property type="entry name" value="CHEW"/>
    <property type="match status" value="1"/>
</dbReference>
<feature type="domain" description="HPt" evidence="13">
    <location>
        <begin position="158"/>
        <end position="262"/>
    </location>
</feature>
<dbReference type="Pfam" id="PF02518">
    <property type="entry name" value="HATPase_c"/>
    <property type="match status" value="1"/>
</dbReference>
<comment type="catalytic activity">
    <reaction evidence="1">
        <text>ATP + protein L-histidine = ADP + protein N-phospho-L-histidine.</text>
        <dbReference type="EC" id="2.7.13.3"/>
    </reaction>
</comment>
<evidence type="ECO:0000313" key="14">
    <source>
        <dbReference type="EMBL" id="EDX73656.1"/>
    </source>
</evidence>
<dbReference type="InterPro" id="IPR003594">
    <property type="entry name" value="HATPase_dom"/>
</dbReference>
<dbReference type="InterPro" id="IPR051315">
    <property type="entry name" value="Bact_Chemotaxis_CheA"/>
</dbReference>
<feature type="modified residue" description="Phosphohistidine" evidence="7">
    <location>
        <position position="716"/>
    </location>
</feature>
<evidence type="ECO:0000259" key="10">
    <source>
        <dbReference type="PROSITE" id="PS50109"/>
    </source>
</evidence>
<sequence>MIIDDEELRTLYKTAGEERLEKLTVGLHHLQKNPENETTLEQLLRDVHSLKGDSKSLGVKAVETLADRMEWTLGRIKRQKLVFSPSVSQCLDHVLDAIRLLIAEAITGKPSGVNLAEILDQFKQLAIQPAENAAAKDIPPEPLEREDMSAESSELAESYIDDDELRDVYQLASRERLQSLEAGLRHLTENPDDEAIWEQLRREAHSIKGDSRSVGVETVEILAHPLEEIIENLKSQPTAFTPDVSQTLHQGVEAITQLVQEAVTGKPSAVDTTEVLEQFMLVLENCQSSTVASPIQEEAGEAGEAGEVYPSRIDPPPQLAESYIDDDELREVYQLTSGERLHSLETGLNDLAQNPDNDAIWEELRREVHSLKGDSRSVGVESVEILAHPLEEIIENLKSQPTAFTPDVNQTLHQGVEAISKLVQEAITGQPSAVDTTQVLEQFMLVLEDCQQSAVASPSQAEPGLVGAGFTDTLEPTTDNGTQPTSPQPSPPPQLAESYIDDDELREVYQLASSERLQILEAGLLHLEKYPDDQATLDQLLREAHSLKGDSRSVGVESVETLVHHIEEVFDRIKHRQLGFTVKVSESLYDALEAIRGLVEEAVTGQPQGVDTAQVLNQLIDAIEASAQSPPVIPVSETPTPLSSRPDSVTIVGLPNVPSSSSQPPLSATFIDDEEMRDVYKLASLERLQKLEAGLLQLEKQPDDSTTLDELLREAHSLKGDSRSAGVEPVEALIHHVEEILGGIKLQPTILTPDISDRLYRGLDAMGKLVQEAVTGQYQGVNTTAVLNQLLDVSLPSLPDAGSTPVKPLPTQPPVPKTPALSDTYRIDTIRVPTRDLDGLMAQAEELNVTKLRVAYTASEIEELVTLWQEWKAFYRQSGEATATDVNPFQERLDEKITALRTATQENTSNLDLIAEDLRERIQTLRQLPLSTIFQLFPRMVRDLARKQSKQVELIIEGGETTADKTILEDIKDSLTHLIRNAIDHGIETPAEREKLGKPPVAKIWLRGSLIGNTIIIEVADDGRGLDIDQIKQTAIKRKLYQPDELERMNPSQIYDLIFTPGFSTRSFITEISGRGIGLDVVKTNIERLKGAIAIESTPNQGSTFRIQLRTTLATVNALFVEVQGIVQALPIEFVQTSLLLSPDEIETVDGRETLNWQGQRVPVANLANVLELSNSPAYALITKKETPLSELRSCILLKVGDEVSGFLVDRLLDTQEIPLKPQSTLLKRVKNILGATILPTGDVCMILNPADLVKSGQQQSPATVSVKANTVLQTKPTILLVEDSLPVRTQERRLLEGAGYEVVIAVDGLDGYTKLKSRHFDAVVSDVEMPHLDGLSLTATIRQHSEYQDLPIILVTTLDSEADQQRGAEAGADAYIIKGKFNQAFLLETISRLV</sequence>
<feature type="modified residue" description="Phosphohistidine" evidence="7">
    <location>
        <position position="369"/>
    </location>
</feature>
<dbReference type="InterPro" id="IPR037006">
    <property type="entry name" value="CheA-like_homodim_sf"/>
</dbReference>
<dbReference type="Gene3D" id="2.30.30.40">
    <property type="entry name" value="SH3 Domains"/>
    <property type="match status" value="1"/>
</dbReference>
<keyword evidence="5" id="KW-0418">Kinase</keyword>
<dbReference type="InterPro" id="IPR036641">
    <property type="entry name" value="HPT_dom_sf"/>
</dbReference>
<organism evidence="14 15">
    <name type="scientific">Coleofasciculus chthonoplastes PCC 7420</name>
    <dbReference type="NCBI Taxonomy" id="118168"/>
    <lineage>
        <taxon>Bacteria</taxon>
        <taxon>Bacillati</taxon>
        <taxon>Cyanobacteriota</taxon>
        <taxon>Cyanophyceae</taxon>
        <taxon>Coleofasciculales</taxon>
        <taxon>Coleofasciculaceae</taxon>
        <taxon>Coleofasciculus</taxon>
    </lineage>
</organism>
<dbReference type="Gene3D" id="1.10.287.560">
    <property type="entry name" value="Histidine kinase CheA-like, homodimeric domain"/>
    <property type="match status" value="1"/>
</dbReference>
<dbReference type="InterPro" id="IPR011006">
    <property type="entry name" value="CheY-like_superfamily"/>
</dbReference>
<dbReference type="InterPro" id="IPR005467">
    <property type="entry name" value="His_kinase_dom"/>
</dbReference>
<dbReference type="PRINTS" id="PR00344">
    <property type="entry name" value="BCTRLSENSOR"/>
</dbReference>
<feature type="domain" description="Histidine kinase" evidence="10">
    <location>
        <begin position="906"/>
        <end position="1113"/>
    </location>
</feature>
<evidence type="ECO:0000256" key="5">
    <source>
        <dbReference type="ARBA" id="ARBA00022777"/>
    </source>
</evidence>
<dbReference type="PROSITE" id="PS50110">
    <property type="entry name" value="RESPONSE_REGULATORY"/>
    <property type="match status" value="1"/>
</dbReference>
<evidence type="ECO:0000256" key="8">
    <source>
        <dbReference type="PROSITE-ProRule" id="PRU00169"/>
    </source>
</evidence>
<reference evidence="14 15" key="1">
    <citation type="submission" date="2008-07" db="EMBL/GenBank/DDBJ databases">
        <authorList>
            <person name="Tandeau de Marsac N."/>
            <person name="Ferriera S."/>
            <person name="Johnson J."/>
            <person name="Kravitz S."/>
            <person name="Beeson K."/>
            <person name="Sutton G."/>
            <person name="Rogers Y.-H."/>
            <person name="Friedman R."/>
            <person name="Frazier M."/>
            <person name="Venter J.C."/>
        </authorList>
    </citation>
    <scope>NUCLEOTIDE SEQUENCE [LARGE SCALE GENOMIC DNA]</scope>
    <source>
        <strain evidence="14 15">PCC 7420</strain>
    </source>
</reference>
<feature type="domain" description="HPt" evidence="13">
    <location>
        <begin position="669"/>
        <end position="773"/>
    </location>
</feature>
<dbReference type="PROSITE" id="PS50109">
    <property type="entry name" value="HIS_KIN"/>
    <property type="match status" value="1"/>
</dbReference>
<dbReference type="Gene3D" id="1.20.120.160">
    <property type="entry name" value="HPT domain"/>
    <property type="match status" value="5"/>
</dbReference>
<dbReference type="InterPro" id="IPR004105">
    <property type="entry name" value="CheA-like_dim"/>
</dbReference>
<dbReference type="Pfam" id="PF00072">
    <property type="entry name" value="Response_reg"/>
    <property type="match status" value="1"/>
</dbReference>
<dbReference type="RefSeq" id="WP_006102874.1">
    <property type="nucleotide sequence ID" value="NZ_DS989856.1"/>
</dbReference>
<proteinExistence type="predicted"/>
<evidence type="ECO:0000256" key="3">
    <source>
        <dbReference type="ARBA" id="ARBA00022553"/>
    </source>
</evidence>
<dbReference type="InterPro" id="IPR036890">
    <property type="entry name" value="HATPase_C_sf"/>
</dbReference>
<evidence type="ECO:0000256" key="9">
    <source>
        <dbReference type="SAM" id="MobiDB-lite"/>
    </source>
</evidence>
<dbReference type="Gene3D" id="3.30.565.10">
    <property type="entry name" value="Histidine kinase-like ATPase, C-terminal domain"/>
    <property type="match status" value="1"/>
</dbReference>
<evidence type="ECO:0000259" key="11">
    <source>
        <dbReference type="PROSITE" id="PS50110"/>
    </source>
</evidence>
<evidence type="ECO:0000259" key="12">
    <source>
        <dbReference type="PROSITE" id="PS50851"/>
    </source>
</evidence>
<dbReference type="STRING" id="118168.MC7420_6704"/>
<dbReference type="InterPro" id="IPR001789">
    <property type="entry name" value="Sig_transdc_resp-reg_receiver"/>
</dbReference>
<gene>
    <name evidence="14" type="ORF">MC7420_6704</name>
</gene>
<evidence type="ECO:0000256" key="4">
    <source>
        <dbReference type="ARBA" id="ARBA00022679"/>
    </source>
</evidence>
<keyword evidence="3 8" id="KW-0597">Phosphoprotein</keyword>
<feature type="modified residue" description="Phosphohistidine" evidence="7">
    <location>
        <position position="205"/>
    </location>
</feature>